<dbReference type="EMBL" id="CM035430">
    <property type="protein sequence ID" value="KAH7299095.1"/>
    <property type="molecule type" value="Genomic_DNA"/>
</dbReference>
<evidence type="ECO:0000313" key="3">
    <source>
        <dbReference type="Proteomes" id="UP000825935"/>
    </source>
</evidence>
<feature type="domain" description="Reverse transcriptase" evidence="1">
    <location>
        <begin position="506"/>
        <end position="702"/>
    </location>
</feature>
<dbReference type="Gene3D" id="3.60.10.10">
    <property type="entry name" value="Endonuclease/exonuclease/phosphatase"/>
    <property type="match status" value="1"/>
</dbReference>
<dbReference type="GO" id="GO:0003824">
    <property type="term" value="F:catalytic activity"/>
    <property type="evidence" value="ECO:0007669"/>
    <property type="project" value="InterPro"/>
</dbReference>
<dbReference type="Proteomes" id="UP000825935">
    <property type="component" value="Chromosome 25"/>
</dbReference>
<dbReference type="OMA" id="FARIEWH"/>
<proteinExistence type="predicted"/>
<dbReference type="Pfam" id="PF03372">
    <property type="entry name" value="Exo_endo_phos"/>
    <property type="match status" value="1"/>
</dbReference>
<dbReference type="PANTHER" id="PTHR19446">
    <property type="entry name" value="REVERSE TRANSCRIPTASES"/>
    <property type="match status" value="1"/>
</dbReference>
<keyword evidence="3" id="KW-1185">Reference proteome</keyword>
<name>A0A8T2RU56_CERRI</name>
<dbReference type="SUPFAM" id="SSF56672">
    <property type="entry name" value="DNA/RNA polymerases"/>
    <property type="match status" value="1"/>
</dbReference>
<evidence type="ECO:0000259" key="1">
    <source>
        <dbReference type="PROSITE" id="PS50878"/>
    </source>
</evidence>
<dbReference type="InterPro" id="IPR036691">
    <property type="entry name" value="Endo/exonu/phosph_ase_sf"/>
</dbReference>
<dbReference type="PROSITE" id="PS50878">
    <property type="entry name" value="RT_POL"/>
    <property type="match status" value="1"/>
</dbReference>
<dbReference type="AlphaFoldDB" id="A0A8T2RU56"/>
<dbReference type="OrthoDB" id="1932527at2759"/>
<dbReference type="InterPro" id="IPR000477">
    <property type="entry name" value="RT_dom"/>
</dbReference>
<reference evidence="2" key="1">
    <citation type="submission" date="2021-08" db="EMBL/GenBank/DDBJ databases">
        <title>WGS assembly of Ceratopteris richardii.</title>
        <authorList>
            <person name="Marchant D.B."/>
            <person name="Chen G."/>
            <person name="Jenkins J."/>
            <person name="Shu S."/>
            <person name="Leebens-Mack J."/>
            <person name="Grimwood J."/>
            <person name="Schmutz J."/>
            <person name="Soltis P."/>
            <person name="Soltis D."/>
            <person name="Chen Z.-H."/>
        </authorList>
    </citation>
    <scope>NUCLEOTIDE SEQUENCE</scope>
    <source>
        <strain evidence="2">Whitten #5841</strain>
        <tissue evidence="2">Leaf</tissue>
    </source>
</reference>
<organism evidence="2 3">
    <name type="scientific">Ceratopteris richardii</name>
    <name type="common">Triangle waterfern</name>
    <dbReference type="NCBI Taxonomy" id="49495"/>
    <lineage>
        <taxon>Eukaryota</taxon>
        <taxon>Viridiplantae</taxon>
        <taxon>Streptophyta</taxon>
        <taxon>Embryophyta</taxon>
        <taxon>Tracheophyta</taxon>
        <taxon>Polypodiopsida</taxon>
        <taxon>Polypodiidae</taxon>
        <taxon>Polypodiales</taxon>
        <taxon>Pteridineae</taxon>
        <taxon>Pteridaceae</taxon>
        <taxon>Parkerioideae</taxon>
        <taxon>Ceratopteris</taxon>
    </lineage>
</organism>
<dbReference type="InterPro" id="IPR005135">
    <property type="entry name" value="Endo/exonuclease/phosphatase"/>
</dbReference>
<comment type="caution">
    <text evidence="2">The sequence shown here is derived from an EMBL/GenBank/DDBJ whole genome shotgun (WGS) entry which is preliminary data.</text>
</comment>
<dbReference type="InterPro" id="IPR043502">
    <property type="entry name" value="DNA/RNA_pol_sf"/>
</dbReference>
<accession>A0A8T2RU56</accession>
<evidence type="ECO:0000313" key="2">
    <source>
        <dbReference type="EMBL" id="KAH7299095.1"/>
    </source>
</evidence>
<dbReference type="SUPFAM" id="SSF56219">
    <property type="entry name" value="DNase I-like"/>
    <property type="match status" value="1"/>
</dbReference>
<gene>
    <name evidence="2" type="ORF">KP509_25G072100</name>
</gene>
<protein>
    <recommendedName>
        <fullName evidence="1">Reverse transcriptase domain-containing protein</fullName>
    </recommendedName>
</protein>
<sequence length="702" mass="80571">MKIASWNIQGLGQYGKWMRLWRWIIRNQLDLVAIQEHKKHDHAGMLLDTKDFHLRYNGIKDKYSGFLFIVKKDIAFKVLFDDPQGRFLILHFSVREISYVCINVYAPNSLMERVKTWNNLLHAIHLCARLQVWRSARILMCGDFNMVDVNSDCTTASSLISSQENSIWAEILEVLKCNDLWEHIGGHTVRFTFHSRSHKKAMSRLDRCYYSHVSTLNASSTMWVDATMLLSDHNPIVISLCESDSKSSIPDKLCRSPLRLNHSWLQTSLFRARVEKLIQQALALKSSACMKWEFLVTHMQGVIRECGKYFANILRTARVGAEHLIVLMSEKVDSGEMLSENDYARLCDAYRCLHLIESNAIKSSKVRARCTEVNDLHVNSECFFDFLRTKRAKSTISVLELDGQTLRDGNSIADACTQHFGKLFAASHTMDDAWFSSLQESLAHTSHVLDSGTANICEKSITEEEVFLALGSLKNGKAPGMDGLTKEFVLSFWSSLKMLILDVCNEIWRDQKMPYSFKLGKIKLISKVDVPIQMGDWRPITMMSIIYKIFAKIFAMRLKSFINNVVHPSQIGFIHKRSIYDNIFLTQMMMEHAVASDQQMVGIQIDFEKAFDRIRWDFIAVVLKKLWFGLKFSRLIYILAQDSASHVEINGRRSAPFLIERSVRQGCPLSPLLYALASTPMFYLLEAKMKSKYIHGISLYGI</sequence>
<dbReference type="Pfam" id="PF00078">
    <property type="entry name" value="RVT_1"/>
    <property type="match status" value="1"/>
</dbReference>
<dbReference type="CDD" id="cd01650">
    <property type="entry name" value="RT_nLTR_like"/>
    <property type="match status" value="1"/>
</dbReference>